<gene>
    <name evidence="1" type="ORF">ERL59_02795</name>
</gene>
<evidence type="ECO:0000313" key="2">
    <source>
        <dbReference type="Proteomes" id="UP000448943"/>
    </source>
</evidence>
<protein>
    <submittedName>
        <fullName evidence="1">Uncharacterized protein</fullName>
    </submittedName>
</protein>
<evidence type="ECO:0000313" key="1">
    <source>
        <dbReference type="EMBL" id="NBI27889.1"/>
    </source>
</evidence>
<proteinExistence type="predicted"/>
<name>A0A6N9PWJ1_9BACL</name>
<accession>A0A6N9PWJ1</accession>
<reference evidence="1 2" key="1">
    <citation type="submission" date="2019-01" db="EMBL/GenBank/DDBJ databases">
        <title>Chengkuizengella sp. nov., isolated from deep-sea sediment of East Pacific Ocean.</title>
        <authorList>
            <person name="Yang J."/>
            <person name="Lai Q."/>
            <person name="Shao Z."/>
        </authorList>
    </citation>
    <scope>NUCLEOTIDE SEQUENCE [LARGE SCALE GENOMIC DNA]</scope>
    <source>
        <strain evidence="1 2">YPA3-1-1</strain>
    </source>
</reference>
<organism evidence="1 2">
    <name type="scientific">Chengkuizengella marina</name>
    <dbReference type="NCBI Taxonomy" id="2507566"/>
    <lineage>
        <taxon>Bacteria</taxon>
        <taxon>Bacillati</taxon>
        <taxon>Bacillota</taxon>
        <taxon>Bacilli</taxon>
        <taxon>Bacillales</taxon>
        <taxon>Paenibacillaceae</taxon>
        <taxon>Chengkuizengella</taxon>
    </lineage>
</organism>
<dbReference type="AlphaFoldDB" id="A0A6N9PWJ1"/>
<dbReference type="OrthoDB" id="2678291at2"/>
<dbReference type="Proteomes" id="UP000448943">
    <property type="component" value="Unassembled WGS sequence"/>
</dbReference>
<comment type="caution">
    <text evidence="1">The sequence shown here is derived from an EMBL/GenBank/DDBJ whole genome shotgun (WGS) entry which is preliminary data.</text>
</comment>
<dbReference type="EMBL" id="SIJB01000007">
    <property type="protein sequence ID" value="NBI27889.1"/>
    <property type="molecule type" value="Genomic_DNA"/>
</dbReference>
<sequence>MKEKGYSGFSHFLYWMKEQLKTYDDTNISRVTELLNKAKLIFQSPIQFSPSWANVWTQLEQIMQHKNEILKQIPIESRTGEWQVIMDNPYTNEAIVCYPGLSFIEAAYLYGFFRLDLKNNEYIRLQRVENLVVFSKDNKPE</sequence>
<keyword evidence="2" id="KW-1185">Reference proteome</keyword>